<reference evidence="2" key="1">
    <citation type="submission" date="2025-08" db="UniProtKB">
        <authorList>
            <consortium name="RefSeq"/>
        </authorList>
    </citation>
    <scope>IDENTIFICATION</scope>
</reference>
<keyword evidence="1" id="KW-1185">Reference proteome</keyword>
<accession>A0AC58KSK3</accession>
<sequence length="150" mass="16591">MVTISRDTQQLKRPRDAPNGGQRGVSWGPRSRFQDISVLYSTVGTQLASLSPDKATEALATYVSTHVPWDSACVPPSLPRQASPPWAPAPDSHPKRTRVRRERARHRRGRARPPTPGRRGSEHPTAQAPPEPSCPGSCHLPRPPWHPWPS</sequence>
<protein>
    <submittedName>
        <fullName evidence="2">Proapoptotic nucleolar protein 1</fullName>
    </submittedName>
</protein>
<dbReference type="Proteomes" id="UP001732720">
    <property type="component" value="Chromosome 1"/>
</dbReference>
<gene>
    <name evidence="2" type="primary">Pano1</name>
</gene>
<evidence type="ECO:0000313" key="2">
    <source>
        <dbReference type="RefSeq" id="XP_073907776.1"/>
    </source>
</evidence>
<dbReference type="RefSeq" id="XP_073907776.1">
    <property type="nucleotide sequence ID" value="XM_074051675.1"/>
</dbReference>
<evidence type="ECO:0000313" key="1">
    <source>
        <dbReference type="Proteomes" id="UP001732720"/>
    </source>
</evidence>
<proteinExistence type="predicted"/>
<name>A0AC58KSK3_CASCN</name>
<organism evidence="1 2">
    <name type="scientific">Castor canadensis</name>
    <name type="common">American beaver</name>
    <dbReference type="NCBI Taxonomy" id="51338"/>
    <lineage>
        <taxon>Eukaryota</taxon>
        <taxon>Metazoa</taxon>
        <taxon>Chordata</taxon>
        <taxon>Craniata</taxon>
        <taxon>Vertebrata</taxon>
        <taxon>Euteleostomi</taxon>
        <taxon>Mammalia</taxon>
        <taxon>Eutheria</taxon>
        <taxon>Euarchontoglires</taxon>
        <taxon>Glires</taxon>
        <taxon>Rodentia</taxon>
        <taxon>Castorimorpha</taxon>
        <taxon>Castoridae</taxon>
        <taxon>Castor</taxon>
    </lineage>
</organism>